<dbReference type="EMBL" id="QZKU01000127">
    <property type="protein sequence ID" value="RJP16636.1"/>
    <property type="molecule type" value="Genomic_DNA"/>
</dbReference>
<dbReference type="Proteomes" id="UP000265882">
    <property type="component" value="Unassembled WGS sequence"/>
</dbReference>
<keyword evidence="1" id="KW-0812">Transmembrane</keyword>
<evidence type="ECO:0000256" key="1">
    <source>
        <dbReference type="SAM" id="Phobius"/>
    </source>
</evidence>
<comment type="caution">
    <text evidence="2">The sequence shown here is derived from an EMBL/GenBank/DDBJ whole genome shotgun (WGS) entry which is preliminary data.</text>
</comment>
<gene>
    <name evidence="2" type="ORF">C4520_18560</name>
</gene>
<feature type="transmembrane region" description="Helical" evidence="1">
    <location>
        <begin position="6"/>
        <end position="23"/>
    </location>
</feature>
<accession>A0A3A4NE47</accession>
<evidence type="ECO:0000313" key="3">
    <source>
        <dbReference type="Proteomes" id="UP000265882"/>
    </source>
</evidence>
<keyword evidence="1" id="KW-1133">Transmembrane helix</keyword>
<feature type="transmembrane region" description="Helical" evidence="1">
    <location>
        <begin position="61"/>
        <end position="85"/>
    </location>
</feature>
<name>A0A3A4NE47_ABYX5</name>
<protein>
    <submittedName>
        <fullName evidence="2">Uncharacterized protein</fullName>
    </submittedName>
</protein>
<organism evidence="2 3">
    <name type="scientific">Abyssobacteria bacterium (strain SURF_5)</name>
    <dbReference type="NCBI Taxonomy" id="2093360"/>
    <lineage>
        <taxon>Bacteria</taxon>
        <taxon>Pseudomonadati</taxon>
        <taxon>Candidatus Hydrogenedentota</taxon>
        <taxon>Candidatus Abyssobacteria</taxon>
    </lineage>
</organism>
<feature type="transmembrane region" description="Helical" evidence="1">
    <location>
        <begin position="35"/>
        <end position="55"/>
    </location>
</feature>
<evidence type="ECO:0000313" key="2">
    <source>
        <dbReference type="EMBL" id="RJP16636.1"/>
    </source>
</evidence>
<proteinExistence type="predicted"/>
<dbReference type="AlphaFoldDB" id="A0A3A4NE47"/>
<sequence length="229" mass="25268">MNHKIIPTTIIFGAAAVAVFIFARSAGASTVSWPLFLAIPFLFPAMMLSGLSHMLRTKASFALIILIAVSSGAFLIGNVSGWFGYLTGQPHMWHEVRPAEISGREVYLVHFNIQNTGKGPLRLRLDAVVSPEENSLILASQQYDGTQKQWVAYPAERLFSQRSLGMFPAEIRPGGSLLVEMIIEQTDMAEVPEVVDDRNMPGKYGVSISDPIHMKVYHHEITVPPFTDS</sequence>
<reference evidence="2 3" key="1">
    <citation type="journal article" date="2017" name="ISME J.">
        <title>Energy and carbon metabolisms in a deep terrestrial subsurface fluid microbial community.</title>
        <authorList>
            <person name="Momper L."/>
            <person name="Jungbluth S.P."/>
            <person name="Lee M.D."/>
            <person name="Amend J.P."/>
        </authorList>
    </citation>
    <scope>NUCLEOTIDE SEQUENCE [LARGE SCALE GENOMIC DNA]</scope>
    <source>
        <strain evidence="2">SURF_5</strain>
    </source>
</reference>
<keyword evidence="1" id="KW-0472">Membrane</keyword>